<feature type="compositionally biased region" description="Basic and acidic residues" evidence="5">
    <location>
        <begin position="2466"/>
        <end position="2485"/>
    </location>
</feature>
<comment type="subcellular location">
    <subcellularLocation>
        <location evidence="1">Nucleus</location>
    </subcellularLocation>
</comment>
<evidence type="ECO:0000256" key="2">
    <source>
        <dbReference type="ARBA" id="ARBA00007857"/>
    </source>
</evidence>
<evidence type="ECO:0000256" key="4">
    <source>
        <dbReference type="ARBA" id="ARBA00023242"/>
    </source>
</evidence>
<dbReference type="Pfam" id="PF11262">
    <property type="entry name" value="Tho2"/>
    <property type="match status" value="1"/>
</dbReference>
<feature type="compositionally biased region" description="Polar residues" evidence="5">
    <location>
        <begin position="2064"/>
        <end position="2081"/>
    </location>
</feature>
<feature type="compositionally biased region" description="Pro residues" evidence="5">
    <location>
        <begin position="100"/>
        <end position="109"/>
    </location>
</feature>
<feature type="compositionally biased region" description="Basic and acidic residues" evidence="5">
    <location>
        <begin position="2364"/>
        <end position="2393"/>
    </location>
</feature>
<feature type="region of interest" description="Disordered" evidence="5">
    <location>
        <begin position="1"/>
        <end position="119"/>
    </location>
</feature>
<protein>
    <recommendedName>
        <fullName evidence="3">THO complex subunit 2</fullName>
    </recommendedName>
</protein>
<feature type="compositionally biased region" description="Polar residues" evidence="5">
    <location>
        <begin position="1714"/>
        <end position="1746"/>
    </location>
</feature>
<feature type="compositionally biased region" description="Polar residues" evidence="5">
    <location>
        <begin position="1665"/>
        <end position="1681"/>
    </location>
</feature>
<reference evidence="9" key="1">
    <citation type="submission" date="2021-03" db="EMBL/GenBank/DDBJ databases">
        <authorList>
            <person name="Tagirdzhanova G."/>
        </authorList>
    </citation>
    <scope>NUCLEOTIDE SEQUENCE</scope>
</reference>
<name>A0A8H3IEZ0_9LECA</name>
<dbReference type="GO" id="GO:0006406">
    <property type="term" value="P:mRNA export from nucleus"/>
    <property type="evidence" value="ECO:0007669"/>
    <property type="project" value="InterPro"/>
</dbReference>
<feature type="compositionally biased region" description="Basic and acidic residues" evidence="5">
    <location>
        <begin position="1949"/>
        <end position="1961"/>
    </location>
</feature>
<dbReference type="GO" id="GO:0000445">
    <property type="term" value="C:THO complex part of transcription export complex"/>
    <property type="evidence" value="ECO:0007669"/>
    <property type="project" value="TreeGrafter"/>
</dbReference>
<keyword evidence="4" id="KW-0539">Nucleus</keyword>
<feature type="compositionally biased region" description="Basic and acidic residues" evidence="5">
    <location>
        <begin position="1863"/>
        <end position="1905"/>
    </location>
</feature>
<evidence type="ECO:0000256" key="5">
    <source>
        <dbReference type="SAM" id="MobiDB-lite"/>
    </source>
</evidence>
<feature type="compositionally biased region" description="Basic and acidic residues" evidence="5">
    <location>
        <begin position="13"/>
        <end position="25"/>
    </location>
</feature>
<feature type="domain" description="THO complex subunitTHOC2 C-terminal" evidence="6">
    <location>
        <begin position="1271"/>
        <end position="1576"/>
    </location>
</feature>
<accession>A0A8H3IEZ0</accession>
<dbReference type="GO" id="GO:0003729">
    <property type="term" value="F:mRNA binding"/>
    <property type="evidence" value="ECO:0007669"/>
    <property type="project" value="TreeGrafter"/>
</dbReference>
<feature type="compositionally biased region" description="Polar residues" evidence="5">
    <location>
        <begin position="1754"/>
        <end position="1764"/>
    </location>
</feature>
<feature type="compositionally biased region" description="Basic and acidic residues" evidence="5">
    <location>
        <begin position="1832"/>
        <end position="1855"/>
    </location>
</feature>
<evidence type="ECO:0000259" key="6">
    <source>
        <dbReference type="Pfam" id="PF11262"/>
    </source>
</evidence>
<dbReference type="PANTHER" id="PTHR21597:SF0">
    <property type="entry name" value="THO COMPLEX SUBUNIT 2"/>
    <property type="match status" value="1"/>
</dbReference>
<dbReference type="Proteomes" id="UP000664534">
    <property type="component" value="Unassembled WGS sequence"/>
</dbReference>
<feature type="compositionally biased region" description="Polar residues" evidence="5">
    <location>
        <begin position="1592"/>
        <end position="1624"/>
    </location>
</feature>
<comment type="similarity">
    <text evidence="2">Belongs to the THOC2 family.</text>
</comment>
<feature type="compositionally biased region" description="Basic and acidic residues" evidence="5">
    <location>
        <begin position="1781"/>
        <end position="1823"/>
    </location>
</feature>
<feature type="region of interest" description="Disordered" evidence="5">
    <location>
        <begin position="1699"/>
        <end position="2485"/>
    </location>
</feature>
<dbReference type="InterPro" id="IPR021418">
    <property type="entry name" value="THO_THOC2_C"/>
</dbReference>
<dbReference type="Pfam" id="PF16134">
    <property type="entry name" value="THOC2_N"/>
    <property type="match status" value="1"/>
</dbReference>
<feature type="region of interest" description="Disordered" evidence="5">
    <location>
        <begin position="1592"/>
        <end position="1684"/>
    </location>
</feature>
<dbReference type="Pfam" id="PF11732">
    <property type="entry name" value="Thoc2"/>
    <property type="match status" value="1"/>
</dbReference>
<organism evidence="9 10">
    <name type="scientific">Imshaugia aleurites</name>
    <dbReference type="NCBI Taxonomy" id="172621"/>
    <lineage>
        <taxon>Eukaryota</taxon>
        <taxon>Fungi</taxon>
        <taxon>Dikarya</taxon>
        <taxon>Ascomycota</taxon>
        <taxon>Pezizomycotina</taxon>
        <taxon>Lecanoromycetes</taxon>
        <taxon>OSLEUM clade</taxon>
        <taxon>Lecanoromycetidae</taxon>
        <taxon>Lecanorales</taxon>
        <taxon>Lecanorineae</taxon>
        <taxon>Parmeliaceae</taxon>
        <taxon>Imshaugia</taxon>
    </lineage>
</organism>
<evidence type="ECO:0000313" key="10">
    <source>
        <dbReference type="Proteomes" id="UP000664534"/>
    </source>
</evidence>
<evidence type="ECO:0000259" key="7">
    <source>
        <dbReference type="Pfam" id="PF11732"/>
    </source>
</evidence>
<dbReference type="InterPro" id="IPR040007">
    <property type="entry name" value="Tho2"/>
</dbReference>
<dbReference type="EMBL" id="CAJPDT010000040">
    <property type="protein sequence ID" value="CAF9925567.1"/>
    <property type="molecule type" value="Genomic_DNA"/>
</dbReference>
<dbReference type="InterPro" id="IPR032302">
    <property type="entry name" value="THOC2_N"/>
</dbReference>
<gene>
    <name evidence="9" type="primary">THO2</name>
    <name evidence="9" type="ORF">IMSHALPRED_006713</name>
</gene>
<feature type="compositionally biased region" description="Basic and acidic residues" evidence="5">
    <location>
        <begin position="2053"/>
        <end position="2063"/>
    </location>
</feature>
<evidence type="ECO:0000259" key="8">
    <source>
        <dbReference type="Pfam" id="PF16134"/>
    </source>
</evidence>
<feature type="compositionally biased region" description="Basic and acidic residues" evidence="5">
    <location>
        <begin position="2328"/>
        <end position="2345"/>
    </location>
</feature>
<feature type="domain" description="THO complex subunit 2 N-terminal" evidence="8">
    <location>
        <begin position="149"/>
        <end position="891"/>
    </location>
</feature>
<feature type="compositionally biased region" description="Basic and acidic residues" evidence="5">
    <location>
        <begin position="1162"/>
        <end position="1193"/>
    </location>
</feature>
<dbReference type="GO" id="GO:0006397">
    <property type="term" value="P:mRNA processing"/>
    <property type="evidence" value="ECO:0007669"/>
    <property type="project" value="InterPro"/>
</dbReference>
<feature type="region of interest" description="Disordered" evidence="5">
    <location>
        <begin position="1162"/>
        <end position="1241"/>
    </location>
</feature>
<feature type="compositionally biased region" description="Basic and acidic residues" evidence="5">
    <location>
        <begin position="1216"/>
        <end position="1230"/>
    </location>
</feature>
<feature type="compositionally biased region" description="Low complexity" evidence="5">
    <location>
        <begin position="39"/>
        <end position="51"/>
    </location>
</feature>
<proteinExistence type="inferred from homology"/>
<feature type="domain" description="THO complex subunitTHOC2 N-terminal" evidence="7">
    <location>
        <begin position="893"/>
        <end position="968"/>
    </location>
</feature>
<feature type="compositionally biased region" description="Basic and acidic residues" evidence="5">
    <location>
        <begin position="1973"/>
        <end position="2015"/>
    </location>
</feature>
<feature type="compositionally biased region" description="Basic and acidic residues" evidence="5">
    <location>
        <begin position="2409"/>
        <end position="2457"/>
    </location>
</feature>
<sequence>MAPGGGGKRKRGDRTYSNEGREEGSRPSPHRPGNLTLGQQSNQQQVQQSQNYGRDQYDQRGGSRRRGSRGGRGGGPQRSPMNSPNAIPLQQRANNASPKPMSPSLPPPQSQMEPKQESALQSLAINTSTTQLPEQQQSSPAPYYYEYATEERIGAWADQGMKEILDVGVAARTAQDALTLGILYQELVRSGLDGRIDVTEAGSTIKDIITSGDITNTMVDEFPFDASSLFLDCLSILTEASPSIATPSLKTLVLATGIPAQKMRRELDSTLLENFGMIRNTFVRVGIRNTTNLLYRQSNYNLLREETEGYSKLMTELFTTSSNELPTSEVVEETFERVKGMIGAFDLDVGRVLDITLDVFAAVLVKQYRFFVKYLRASSWWPQENYFKSNSNGHVLSPLPKWALPGASGWGLSEEEKEDVATAKIERDKAFWQRSKEVGMGAYFEIGDRRAEGSALAAAAANSSSKDSSQDDEDHKWVEITNTLPPPGNQIAAQVLGFKLRFYSSTARDPNDVLPVNLIYLAALLIKVGFISLRDLYPHIWPADPAMEGVREEKMKEKAEKEKLNRPGGGATNALMAAAPLPDDSVDGKIKEAARLRELEAARRSTAKIDLTTERSTPAAQPEEKAEELPEPSEQKVQLLKSLLCIGALPEALYMLGRFPWLPDAFPELPEHIHRILHHALNKVYEPIRPLKDQTGLRDQQKIPDSDQAGVAKGEVKLIDPPARKTMRWAQLDKEDTNEAIDYKFYWDDWADNVPVCQTVDDVFVLCSTLLNYTGVKIGQDSSLLLKLARIGSHSLATDTSDTNMIRWIDLSKRLLVPALSFTRCNPGVVNEVFELIKNFSTPTRYSIYAEWYQGQTSRSPDIKSAFDQAKAETKDVLKRISKTTIKPMARALAKVAYASPGIVFSVAIAQLESYENIVDAVVECARYFTYLAYDVLTWSLMSALGGTGRNRVQADGMLTSKWLAALSLFAGKVFKRYSVMNPTPIVQYVADQLRKGNSTDLIILEEITKSMAGILSDANLNDAQVWAMAGRDLLQAQTILQLHDRRHESRTTAKRLMKSLTDSKMAGQIVISLAQERQTGIFKIEEQNAHPKLLGNLFDQLHRILTQYIELLRSNMHVKEFDNYVPGVSELVTAFGLEPSVAFWISRPSIAAAVADYDAKHGKRNSDAKKPSMKELKEDAAKTEDGALREETASDAAKVAVEDQMDVSAASGNADSDKENNDLEMKDGNDSTPAVASPPLAKVNPIQWPWHPVLQELMEAIRPALPEETWEKLSLPFYVTFWQLSLPDMHVPLPSYNDEINRLKKKVLAISSDRSDISILGTQRKDREKKALGELQDRLRDESGTCVQVYQQMRMRLQKEKEHWFAGLWGKWDALNVALIEHCFFPRIVLSPVDAMYTFKMVKYLHSSGTTNFRTMGVYDQFFKEKRLTSMMFLCTAKEAECLGRFLNEILRDLSRWHAEKSTFEKEAFGPNKNLPGFSKKMTNDKGIVSFYEYEEFRRVLLKWHRSLNGALKTCIGSGEYMHIRNAINILNNVHQYFPAVNWMGQSQLTSIGELSKSETREDLKVAATSLIGALKRREKDWVLPQAFNLTEGGSATTNGARSTSVKPSTPHSESNTASTLNPNAPDFQPSPRSAVNGVPKMVRTASGKLEVEDGEIEDAKMTENPTSESKSPNSQQLPKSTPVEIATTSAVSALPADIPKRLDVPQKDSPALSANQALRSSVTTTSAPTRPESRSTAPSAQSLVPSRPDLSRNASSNITNGPIQHGLPNKPEANTLRAGDYRIAPRTEGRGLHDHARDSRFPERSEADRSRDALRDSRSERPASGPYTQIHERANERAPLVDRDRVDLRHVSDKAPPNRATVDERHSGSHAREVRQLPRDDRLDRPSNDRLFTEHLHNRRDAETLTQNLRDTAMPPPRSNIPQHPDRAALIQGNQHSSRGLPATNPSDRRSEPSRHDGHSYPGRSSRGPSPKRDDDRRIPRDDGLREERPSMDARRLGDEPSRLVQPRYDEPHAPTGPRTGRPPSALPANPNDRFRDSMKATPLLPAIDQSHGRLSHDSIHNGRQSESQYGRLNSSSDIPSGPRLANGNHPPPNRGGRNVSAPQPHLNNQQPLLVSQSPAPAAPTQDRQTPSGPSLRGSPRKPPPVTQPMSTSSAPSTPVDQSPETAGIHPDRLKAIQGSGAASTESAPANRGSRQAPPSMALPAPGPPRGPNNHLPSPITQSPTNRGPPTGPSFPNDRNNRDKRFAGLQNVLQQAGSPAVPERSGQGASIRGRGGRANNVNMPSPMTPGLPISNLPRQDGPAPRSDLFAGRPNGLSNQQSEADAAYDRGARRGGPRDDGERRSGRHRSRSPTDRALAASVRSREEEGIYGRDGIGERSRPGDTQPERDLRGGGGLTEKNIRGGAGPERRDSRADELSRDTRRSGREEGQYRDRRVELEQREGGDRRDGRDRRDGVGSGRKRGRGGDEGQGERGFAENKRPRR</sequence>
<evidence type="ECO:0000256" key="3">
    <source>
        <dbReference type="ARBA" id="ARBA00019596"/>
    </source>
</evidence>
<dbReference type="PANTHER" id="PTHR21597">
    <property type="entry name" value="THO2 PROTEIN"/>
    <property type="match status" value="1"/>
</dbReference>
<feature type="compositionally biased region" description="Polar residues" evidence="5">
    <location>
        <begin position="2108"/>
        <end position="2121"/>
    </location>
</feature>
<feature type="compositionally biased region" description="Polar residues" evidence="5">
    <location>
        <begin position="2150"/>
        <end position="2167"/>
    </location>
</feature>
<evidence type="ECO:0000256" key="1">
    <source>
        <dbReference type="ARBA" id="ARBA00004123"/>
    </source>
</evidence>
<feature type="region of interest" description="Disordered" evidence="5">
    <location>
        <begin position="606"/>
        <end position="633"/>
    </location>
</feature>
<evidence type="ECO:0000313" key="9">
    <source>
        <dbReference type="EMBL" id="CAF9925567.1"/>
    </source>
</evidence>
<feature type="compositionally biased region" description="Polar residues" evidence="5">
    <location>
        <begin position="2217"/>
        <end position="2230"/>
    </location>
</feature>
<dbReference type="OrthoDB" id="29024at2759"/>
<dbReference type="InterPro" id="IPR021726">
    <property type="entry name" value="THO_THOC2_N"/>
</dbReference>
<comment type="caution">
    <text evidence="9">The sequence shown here is derived from an EMBL/GenBank/DDBJ whole genome shotgun (WGS) entry which is preliminary data.</text>
</comment>
<keyword evidence="10" id="KW-1185">Reference proteome</keyword>